<dbReference type="Pfam" id="PF08852">
    <property type="entry name" value="DUF1822"/>
    <property type="match status" value="1"/>
</dbReference>
<dbReference type="InterPro" id="IPR014951">
    <property type="entry name" value="DUF1822"/>
</dbReference>
<accession>A0A433V767</accession>
<organism evidence="1 2">
    <name type="scientific">Dulcicalothrix desertica PCC 7102</name>
    <dbReference type="NCBI Taxonomy" id="232991"/>
    <lineage>
        <taxon>Bacteria</taxon>
        <taxon>Bacillati</taxon>
        <taxon>Cyanobacteriota</taxon>
        <taxon>Cyanophyceae</taxon>
        <taxon>Nostocales</taxon>
        <taxon>Calotrichaceae</taxon>
        <taxon>Dulcicalothrix</taxon>
    </lineage>
</organism>
<evidence type="ECO:0000313" key="1">
    <source>
        <dbReference type="EMBL" id="RUT01921.1"/>
    </source>
</evidence>
<gene>
    <name evidence="1" type="ORF">DSM106972_065440</name>
</gene>
<evidence type="ECO:0008006" key="3">
    <source>
        <dbReference type="Google" id="ProtNLM"/>
    </source>
</evidence>
<dbReference type="AlphaFoldDB" id="A0A433V767"/>
<evidence type="ECO:0000313" key="2">
    <source>
        <dbReference type="Proteomes" id="UP000271624"/>
    </source>
</evidence>
<comment type="caution">
    <text evidence="1">The sequence shown here is derived from an EMBL/GenBank/DDBJ whole genome shotgun (WGS) entry which is preliminary data.</text>
</comment>
<keyword evidence="2" id="KW-1185">Reference proteome</keyword>
<reference evidence="1" key="2">
    <citation type="journal article" date="2019" name="Genome Biol. Evol.">
        <title>Day and night: Metabolic profiles and evolutionary relationships of six axenic non-marine cyanobacteria.</title>
        <authorList>
            <person name="Will S.E."/>
            <person name="Henke P."/>
            <person name="Boedeker C."/>
            <person name="Huang S."/>
            <person name="Brinkmann H."/>
            <person name="Rohde M."/>
            <person name="Jarek M."/>
            <person name="Friedl T."/>
            <person name="Seufert S."/>
            <person name="Schumacher M."/>
            <person name="Overmann J."/>
            <person name="Neumann-Schaal M."/>
            <person name="Petersen J."/>
        </authorList>
    </citation>
    <scope>NUCLEOTIDE SEQUENCE [LARGE SCALE GENOMIC DNA]</scope>
    <source>
        <strain evidence="1">PCC 7102</strain>
    </source>
</reference>
<dbReference type="RefSeq" id="WP_127084716.1">
    <property type="nucleotide sequence ID" value="NZ_RSCL01000018.1"/>
</dbReference>
<dbReference type="OrthoDB" id="467121at2"/>
<name>A0A433V767_9CYAN</name>
<dbReference type="EMBL" id="RSCL01000018">
    <property type="protein sequence ID" value="RUT01921.1"/>
    <property type="molecule type" value="Genomic_DNA"/>
</dbReference>
<dbReference type="Proteomes" id="UP000271624">
    <property type="component" value="Unassembled WGS sequence"/>
</dbReference>
<protein>
    <recommendedName>
        <fullName evidence="3">DUF1822 domain-containing protein</fullName>
    </recommendedName>
</protein>
<proteinExistence type="predicted"/>
<reference evidence="1" key="1">
    <citation type="submission" date="2018-12" db="EMBL/GenBank/DDBJ databases">
        <authorList>
            <person name="Will S."/>
            <person name="Neumann-Schaal M."/>
            <person name="Henke P."/>
        </authorList>
    </citation>
    <scope>NUCLEOTIDE SEQUENCE</scope>
    <source>
        <strain evidence="1">PCC 7102</strain>
    </source>
</reference>
<sequence>MNQPTYLTDTDWLDFSSLGDDSTELAPSQIQRAAQLSLGIYTPEQSWQVYLNALGTIGFEQWMAERAPDIQVDVSNSTIWQPAYSNILAAACNVQVGAFKVCVITASKVGDLQSIPFAVVDVPKLAAHFYVLMHVEEELQQGNVFGFMSYPQLQSYKQQALLHVEEDFTYSLPNDVLSFDVDALLLNLRCLDSRAINLPVESSIANTQTDTSTALQQKLTRLQSELRKHPSQFLTMDEAKTLFSNPHLIDWLYACTRAEVVTNVPKSQPIQPFINVGRWLRNQIDTVAEELGWMLMPTLAPSALRRSEDFQPIREALEKQKIYIPSNAQGASRDLNSECAALRLYAIIWELNEVSDNPEWMLLIVVRSISSSLVSQTLRLEIRDKTQQLFDQTLEGDSSKEILFARLVGDSNDRFWVTVTADDTSVFEIEPFGLEG</sequence>